<dbReference type="AlphaFoldDB" id="A0AAP0QM15"/>
<keyword evidence="3" id="KW-1185">Reference proteome</keyword>
<reference evidence="2 3" key="1">
    <citation type="submission" date="2024-05" db="EMBL/GenBank/DDBJ databases">
        <title>Haplotype-resolved chromosome-level genome assembly of Huyou (Citrus changshanensis).</title>
        <authorList>
            <person name="Miao C."/>
            <person name="Chen W."/>
            <person name="Wu Y."/>
            <person name="Wang L."/>
            <person name="Zhao S."/>
            <person name="Grierson D."/>
            <person name="Xu C."/>
            <person name="Chen K."/>
        </authorList>
    </citation>
    <scope>NUCLEOTIDE SEQUENCE [LARGE SCALE GENOMIC DNA]</scope>
    <source>
        <strain evidence="2">01-14</strain>
        <tissue evidence="2">Leaf</tissue>
    </source>
</reference>
<comment type="caution">
    <text evidence="2">The sequence shown here is derived from an EMBL/GenBank/DDBJ whole genome shotgun (WGS) entry which is preliminary data.</text>
</comment>
<dbReference type="EMBL" id="JBCGBO010000005">
    <property type="protein sequence ID" value="KAK9199744.1"/>
    <property type="molecule type" value="Genomic_DNA"/>
</dbReference>
<sequence>MSGSFLIFLMNACEANKCVAPESISTYAGVLEIDSSPDITEGFPSASGLYSSKKITLGGDRGLSKLVSEAAYIRGSQVLGIIPRTLKPLGYLSDSPTEEKLVVSDIWYDDMALTADVALTDDISTFNWMNDVALTAYVALTNDMA</sequence>
<keyword evidence="1" id="KW-0732">Signal</keyword>
<gene>
    <name evidence="2" type="ORF">WN944_014937</name>
</gene>
<evidence type="ECO:0000313" key="2">
    <source>
        <dbReference type="EMBL" id="KAK9199744.1"/>
    </source>
</evidence>
<name>A0AAP0QM15_9ROSI</name>
<dbReference type="Proteomes" id="UP001428341">
    <property type="component" value="Unassembled WGS sequence"/>
</dbReference>
<organism evidence="2 3">
    <name type="scientific">Citrus x changshan-huyou</name>
    <dbReference type="NCBI Taxonomy" id="2935761"/>
    <lineage>
        <taxon>Eukaryota</taxon>
        <taxon>Viridiplantae</taxon>
        <taxon>Streptophyta</taxon>
        <taxon>Embryophyta</taxon>
        <taxon>Tracheophyta</taxon>
        <taxon>Spermatophyta</taxon>
        <taxon>Magnoliopsida</taxon>
        <taxon>eudicotyledons</taxon>
        <taxon>Gunneridae</taxon>
        <taxon>Pentapetalae</taxon>
        <taxon>rosids</taxon>
        <taxon>malvids</taxon>
        <taxon>Sapindales</taxon>
        <taxon>Rutaceae</taxon>
        <taxon>Aurantioideae</taxon>
        <taxon>Citrus</taxon>
    </lineage>
</organism>
<evidence type="ECO:0000256" key="1">
    <source>
        <dbReference type="SAM" id="SignalP"/>
    </source>
</evidence>
<feature type="signal peptide" evidence="1">
    <location>
        <begin position="1"/>
        <end position="15"/>
    </location>
</feature>
<dbReference type="SUPFAM" id="SSF102405">
    <property type="entry name" value="MCP/YpsA-like"/>
    <property type="match status" value="1"/>
</dbReference>
<accession>A0AAP0QM15</accession>
<feature type="chain" id="PRO_5043050678" evidence="1">
    <location>
        <begin position="16"/>
        <end position="145"/>
    </location>
</feature>
<protein>
    <submittedName>
        <fullName evidence="2">Uncharacterized protein</fullName>
    </submittedName>
</protein>
<evidence type="ECO:0000313" key="3">
    <source>
        <dbReference type="Proteomes" id="UP001428341"/>
    </source>
</evidence>
<proteinExistence type="predicted"/>